<dbReference type="GO" id="GO:0005634">
    <property type="term" value="C:nucleus"/>
    <property type="evidence" value="ECO:0007669"/>
    <property type="project" value="UniProtKB-SubCell"/>
</dbReference>
<dbReference type="InterPro" id="IPR042768">
    <property type="entry name" value="MNX1/Ceh-12"/>
</dbReference>
<feature type="region of interest" description="Disordered" evidence="4">
    <location>
        <begin position="290"/>
        <end position="346"/>
    </location>
</feature>
<gene>
    <name evidence="6" type="ORF">RDWZM_003491</name>
</gene>
<dbReference type="PROSITE" id="PS50071">
    <property type="entry name" value="HOMEOBOX_2"/>
    <property type="match status" value="1"/>
</dbReference>
<keyword evidence="2 3" id="KW-0238">DNA-binding</keyword>
<organism evidence="6 7">
    <name type="scientific">Blomia tropicalis</name>
    <name type="common">Mite</name>
    <dbReference type="NCBI Taxonomy" id="40697"/>
    <lineage>
        <taxon>Eukaryota</taxon>
        <taxon>Metazoa</taxon>
        <taxon>Ecdysozoa</taxon>
        <taxon>Arthropoda</taxon>
        <taxon>Chelicerata</taxon>
        <taxon>Arachnida</taxon>
        <taxon>Acari</taxon>
        <taxon>Acariformes</taxon>
        <taxon>Sarcoptiformes</taxon>
        <taxon>Astigmata</taxon>
        <taxon>Glycyphagoidea</taxon>
        <taxon>Echimyopodidae</taxon>
        <taxon>Blomia</taxon>
    </lineage>
</organism>
<dbReference type="InterPro" id="IPR001356">
    <property type="entry name" value="HD"/>
</dbReference>
<evidence type="ECO:0000256" key="3">
    <source>
        <dbReference type="RuleBase" id="RU000682"/>
    </source>
</evidence>
<dbReference type="Pfam" id="PF00046">
    <property type="entry name" value="Homeodomain"/>
    <property type="match status" value="1"/>
</dbReference>
<feature type="compositionally biased region" description="Basic and acidic residues" evidence="4">
    <location>
        <begin position="303"/>
        <end position="313"/>
    </location>
</feature>
<feature type="compositionally biased region" description="Polar residues" evidence="4">
    <location>
        <begin position="61"/>
        <end position="84"/>
    </location>
</feature>
<feature type="domain" description="Homeobox" evidence="5">
    <location>
        <begin position="240"/>
        <end position="285"/>
    </location>
</feature>
<dbReference type="Proteomes" id="UP001142055">
    <property type="component" value="Chromosome 1"/>
</dbReference>
<dbReference type="CDD" id="cd00086">
    <property type="entry name" value="homeodomain"/>
    <property type="match status" value="1"/>
</dbReference>
<dbReference type="PANTHER" id="PTHR24335">
    <property type="entry name" value="MOTOR NEURON AND PANCREAS HOMEOBOX PROTEIN"/>
    <property type="match status" value="1"/>
</dbReference>
<dbReference type="AlphaFoldDB" id="A0A9Q0RSL8"/>
<dbReference type="SMART" id="SM00389">
    <property type="entry name" value="HOX"/>
    <property type="match status" value="1"/>
</dbReference>
<comment type="caution">
    <text evidence="6">The sequence shown here is derived from an EMBL/GenBank/DDBJ whole genome shotgun (WGS) entry which is preliminary data.</text>
</comment>
<feature type="region of interest" description="Disordered" evidence="4">
    <location>
        <begin position="45"/>
        <end position="112"/>
    </location>
</feature>
<proteinExistence type="predicted"/>
<dbReference type="GO" id="GO:0007417">
    <property type="term" value="P:central nervous system development"/>
    <property type="evidence" value="ECO:0007669"/>
    <property type="project" value="TreeGrafter"/>
</dbReference>
<dbReference type="GO" id="GO:0048812">
    <property type="term" value="P:neuron projection morphogenesis"/>
    <property type="evidence" value="ECO:0007669"/>
    <property type="project" value="TreeGrafter"/>
</dbReference>
<keyword evidence="2 3" id="KW-0371">Homeobox</keyword>
<keyword evidence="2 3" id="KW-0539">Nucleus</keyword>
<feature type="compositionally biased region" description="Low complexity" evidence="4">
    <location>
        <begin position="335"/>
        <end position="346"/>
    </location>
</feature>
<protein>
    <recommendedName>
        <fullName evidence="5">Homeobox domain-containing protein</fullName>
    </recommendedName>
</protein>
<dbReference type="GO" id="GO:1990837">
    <property type="term" value="F:sequence-specific double-stranded DNA binding"/>
    <property type="evidence" value="ECO:0007669"/>
    <property type="project" value="TreeGrafter"/>
</dbReference>
<dbReference type="EMBL" id="JAPWDV010000001">
    <property type="protein sequence ID" value="KAJ6224946.1"/>
    <property type="molecule type" value="Genomic_DNA"/>
</dbReference>
<feature type="DNA-binding region" description="Homeobox" evidence="2">
    <location>
        <begin position="242"/>
        <end position="286"/>
    </location>
</feature>
<evidence type="ECO:0000256" key="2">
    <source>
        <dbReference type="PROSITE-ProRule" id="PRU00108"/>
    </source>
</evidence>
<evidence type="ECO:0000256" key="1">
    <source>
        <dbReference type="ARBA" id="ARBA00004123"/>
    </source>
</evidence>
<evidence type="ECO:0000313" key="6">
    <source>
        <dbReference type="EMBL" id="KAJ6224946.1"/>
    </source>
</evidence>
<dbReference type="Gene3D" id="1.10.10.60">
    <property type="entry name" value="Homeodomain-like"/>
    <property type="match status" value="1"/>
</dbReference>
<feature type="region of interest" description="Disordered" evidence="4">
    <location>
        <begin position="1"/>
        <end position="29"/>
    </location>
</feature>
<feature type="compositionally biased region" description="Low complexity" evidence="4">
    <location>
        <begin position="7"/>
        <end position="29"/>
    </location>
</feature>
<keyword evidence="7" id="KW-1185">Reference proteome</keyword>
<sequence length="432" mass="46733">MPDRSSHSMMSSTTTTTNGTKMSNSSNKTVSSNFCIDALLAGSNTSKQQSIHHPQSEHQSDSLSQTPLPDSVSIESNSANSPTLSIDEAHDSSPRSSTSPSPMNNGSMFNEFNGSSSIDNMAAHEHYRKALSSKQLEMALAGQHVGTNLPGAMSSLFVHPNASSFYASLYANSLNVQESHAAQSGSPLPLSFLPSSAFQSAFHQIKSQPNSTTSLTFDWLTKEMLCHHSNGQGNQANLMGKSRRPRTAFTSQQLLELENQFRMNKYLSRPKRFEVATNLCLSETQWKRSKKAAQEAKQGNKSPPEESEAKSSDNEFDSDSSRNYMESEPITKSRSNSNVDNNNSSPSAAAAAAAAAATISLFKSVTNASENELPLNTTTKWTANGVSRHLAECARTGIGNASNHGVIVSSTNLTPHSHRHPPPESFYRHFVS</sequence>
<reference evidence="6" key="1">
    <citation type="submission" date="2022-12" db="EMBL/GenBank/DDBJ databases">
        <title>Genome assemblies of Blomia tropicalis.</title>
        <authorList>
            <person name="Cui Y."/>
        </authorList>
    </citation>
    <scope>NUCLEOTIDE SEQUENCE</scope>
    <source>
        <tissue evidence="6">Adult mites</tissue>
    </source>
</reference>
<evidence type="ECO:0000259" key="5">
    <source>
        <dbReference type="PROSITE" id="PS50071"/>
    </source>
</evidence>
<comment type="subcellular location">
    <subcellularLocation>
        <location evidence="1 2 3">Nucleus</location>
    </subcellularLocation>
</comment>
<evidence type="ECO:0000313" key="7">
    <source>
        <dbReference type="Proteomes" id="UP001142055"/>
    </source>
</evidence>
<dbReference type="InterPro" id="IPR009057">
    <property type="entry name" value="Homeodomain-like_sf"/>
</dbReference>
<evidence type="ECO:0000256" key="4">
    <source>
        <dbReference type="SAM" id="MobiDB-lite"/>
    </source>
</evidence>
<accession>A0A9Q0RSL8</accession>
<name>A0A9Q0RSL8_BLOTA</name>
<dbReference type="SUPFAM" id="SSF46689">
    <property type="entry name" value="Homeodomain-like"/>
    <property type="match status" value="1"/>
</dbReference>
<feature type="compositionally biased region" description="Polar residues" evidence="4">
    <location>
        <begin position="103"/>
        <end position="112"/>
    </location>
</feature>
<dbReference type="PANTHER" id="PTHR24335:SF4">
    <property type="entry name" value="EXTRA-EXTRA"/>
    <property type="match status" value="1"/>
</dbReference>